<proteinExistence type="predicted"/>
<dbReference type="EMBL" id="JANBUP010002211">
    <property type="protein sequence ID" value="KAJ2801363.1"/>
    <property type="molecule type" value="Genomic_DNA"/>
</dbReference>
<organism evidence="1 2">
    <name type="scientific">Coemansia furcata</name>
    <dbReference type="NCBI Taxonomy" id="417177"/>
    <lineage>
        <taxon>Eukaryota</taxon>
        <taxon>Fungi</taxon>
        <taxon>Fungi incertae sedis</taxon>
        <taxon>Zoopagomycota</taxon>
        <taxon>Kickxellomycotina</taxon>
        <taxon>Kickxellomycetes</taxon>
        <taxon>Kickxellales</taxon>
        <taxon>Kickxellaceae</taxon>
        <taxon>Coemansia</taxon>
    </lineage>
</organism>
<reference evidence="1" key="1">
    <citation type="submission" date="2022-07" db="EMBL/GenBank/DDBJ databases">
        <title>Phylogenomic reconstructions and comparative analyses of Kickxellomycotina fungi.</title>
        <authorList>
            <person name="Reynolds N.K."/>
            <person name="Stajich J.E."/>
            <person name="Barry K."/>
            <person name="Grigoriev I.V."/>
            <person name="Crous P."/>
            <person name="Smith M.E."/>
        </authorList>
    </citation>
    <scope>NUCLEOTIDE SEQUENCE</scope>
    <source>
        <strain evidence="1">CBS 102833</strain>
    </source>
</reference>
<sequence length="142" mass="15855">MAWNELVSEVLGYFSIGCWLIVFAPQIYENYQRKNGDSISLSFLYIWILGDVFGLVGGIQQGLIVTALILYIYYFVADAVLLAQIHYYRYVNRRGPARDAEREPLFIASDQSETTEPSARLSASLLLPLIAILLLGSTAASL</sequence>
<evidence type="ECO:0000313" key="2">
    <source>
        <dbReference type="Proteomes" id="UP001140096"/>
    </source>
</evidence>
<accession>A0ACC1L5H5</accession>
<dbReference type="Proteomes" id="UP001140096">
    <property type="component" value="Unassembled WGS sequence"/>
</dbReference>
<gene>
    <name evidence="1" type="primary">RTC2</name>
    <name evidence="1" type="ORF">H4S07_004959</name>
</gene>
<protein>
    <submittedName>
        <fullName evidence="1">Vacuolar membrane transporter for cationic amino acids</fullName>
    </submittedName>
</protein>
<keyword evidence="2" id="KW-1185">Reference proteome</keyword>
<name>A0ACC1L5H5_9FUNG</name>
<comment type="caution">
    <text evidence="1">The sequence shown here is derived from an EMBL/GenBank/DDBJ whole genome shotgun (WGS) entry which is preliminary data.</text>
</comment>
<feature type="non-terminal residue" evidence="1">
    <location>
        <position position="142"/>
    </location>
</feature>
<evidence type="ECO:0000313" key="1">
    <source>
        <dbReference type="EMBL" id="KAJ2801363.1"/>
    </source>
</evidence>